<protein>
    <submittedName>
        <fullName evidence="2 3">tRNA pseudouridine synthase A</fullName>
    </submittedName>
</protein>
<proteinExistence type="predicted"/>
<reference evidence="3" key="2">
    <citation type="submission" date="2020-05" db="UniProtKB">
        <authorList>
            <consortium name="EnsemblMetazoa"/>
        </authorList>
    </citation>
    <scope>IDENTIFICATION</scope>
</reference>
<organism evidence="2">
    <name type="scientific">Anopheles sinensis</name>
    <name type="common">Mosquito</name>
    <dbReference type="NCBI Taxonomy" id="74873"/>
    <lineage>
        <taxon>Eukaryota</taxon>
        <taxon>Metazoa</taxon>
        <taxon>Ecdysozoa</taxon>
        <taxon>Arthropoda</taxon>
        <taxon>Hexapoda</taxon>
        <taxon>Insecta</taxon>
        <taxon>Pterygota</taxon>
        <taxon>Neoptera</taxon>
        <taxon>Endopterygota</taxon>
        <taxon>Diptera</taxon>
        <taxon>Nematocera</taxon>
        <taxon>Culicoidea</taxon>
        <taxon>Culicidae</taxon>
        <taxon>Anophelinae</taxon>
        <taxon>Anopheles</taxon>
    </lineage>
</organism>
<feature type="compositionally biased region" description="Basic and acidic residues" evidence="1">
    <location>
        <begin position="14"/>
        <end position="27"/>
    </location>
</feature>
<evidence type="ECO:0000313" key="2">
    <source>
        <dbReference type="EMBL" id="KFB40396.1"/>
    </source>
</evidence>
<evidence type="ECO:0000313" key="4">
    <source>
        <dbReference type="Proteomes" id="UP000030765"/>
    </source>
</evidence>
<accession>A0A084VR02</accession>
<name>A0A084VR02_ANOSI</name>
<reference evidence="2 4" key="1">
    <citation type="journal article" date="2014" name="BMC Genomics">
        <title>Genome sequence of Anopheles sinensis provides insight into genetics basis of mosquito competence for malaria parasites.</title>
        <authorList>
            <person name="Zhou D."/>
            <person name="Zhang D."/>
            <person name="Ding G."/>
            <person name="Shi L."/>
            <person name="Hou Q."/>
            <person name="Ye Y."/>
            <person name="Xu Y."/>
            <person name="Zhou H."/>
            <person name="Xiong C."/>
            <person name="Li S."/>
            <person name="Yu J."/>
            <person name="Hong S."/>
            <person name="Yu X."/>
            <person name="Zou P."/>
            <person name="Chen C."/>
            <person name="Chang X."/>
            <person name="Wang W."/>
            <person name="Lv Y."/>
            <person name="Sun Y."/>
            <person name="Ma L."/>
            <person name="Shen B."/>
            <person name="Zhu C."/>
        </authorList>
    </citation>
    <scope>NUCLEOTIDE SEQUENCE [LARGE SCALE GENOMIC DNA]</scope>
</reference>
<dbReference type="EMBL" id="KE525007">
    <property type="protein sequence ID" value="KFB40396.1"/>
    <property type="molecule type" value="Genomic_DNA"/>
</dbReference>
<feature type="region of interest" description="Disordered" evidence="1">
    <location>
        <begin position="1"/>
        <end position="27"/>
    </location>
</feature>
<keyword evidence="4" id="KW-1185">Reference proteome</keyword>
<gene>
    <name evidence="2" type="ORF">ZHAS_00007870</name>
</gene>
<dbReference type="VEuPathDB" id="VectorBase:ASIC007870"/>
<evidence type="ECO:0000313" key="3">
    <source>
        <dbReference type="EnsemblMetazoa" id="ASIC007870-PA"/>
    </source>
</evidence>
<sequence length="123" mass="13670">MAPALHGHLRSYRTSRDRSFPVRSRGDHLDTTRQLLDTACLVSEIDRQTDSLHPRCLPVEVDGETLATVWAVISGTGDPRRAAPDNPYDKRVRDLERTGSSFDKSSTVRRFHSLDGVLVSPSG</sequence>
<dbReference type="AlphaFoldDB" id="A0A084VR02"/>
<dbReference type="EnsemblMetazoa" id="ASIC007870-RA">
    <property type="protein sequence ID" value="ASIC007870-PA"/>
    <property type="gene ID" value="ASIC007870"/>
</dbReference>
<dbReference type="Proteomes" id="UP000030765">
    <property type="component" value="Unassembled WGS sequence"/>
</dbReference>
<dbReference type="EMBL" id="ATLV01015361">
    <property type="status" value="NOT_ANNOTATED_CDS"/>
    <property type="molecule type" value="Genomic_DNA"/>
</dbReference>
<evidence type="ECO:0000256" key="1">
    <source>
        <dbReference type="SAM" id="MobiDB-lite"/>
    </source>
</evidence>